<evidence type="ECO:0000313" key="4">
    <source>
        <dbReference type="Proteomes" id="UP001596138"/>
    </source>
</evidence>
<dbReference type="Proteomes" id="UP001596138">
    <property type="component" value="Unassembled WGS sequence"/>
</dbReference>
<reference evidence="4" key="1">
    <citation type="journal article" date="2019" name="Int. J. Syst. Evol. Microbiol.">
        <title>The Global Catalogue of Microorganisms (GCM) 10K type strain sequencing project: providing services to taxonomists for standard genome sequencing and annotation.</title>
        <authorList>
            <consortium name="The Broad Institute Genomics Platform"/>
            <consortium name="The Broad Institute Genome Sequencing Center for Infectious Disease"/>
            <person name="Wu L."/>
            <person name="Ma J."/>
        </authorList>
    </citation>
    <scope>NUCLEOTIDE SEQUENCE [LARGE SCALE GENOMIC DNA]</scope>
    <source>
        <strain evidence="4">CGMCC 4.7317</strain>
    </source>
</reference>
<dbReference type="EMBL" id="JBHSTI010000008">
    <property type="protein sequence ID" value="MFC6238931.1"/>
    <property type="molecule type" value="Genomic_DNA"/>
</dbReference>
<comment type="caution">
    <text evidence="3">The sequence shown here is derived from an EMBL/GenBank/DDBJ whole genome shotgun (WGS) entry which is preliminary data.</text>
</comment>
<evidence type="ECO:0008006" key="5">
    <source>
        <dbReference type="Google" id="ProtNLM"/>
    </source>
</evidence>
<feature type="transmembrane region" description="Helical" evidence="2">
    <location>
        <begin position="29"/>
        <end position="49"/>
    </location>
</feature>
<protein>
    <recommendedName>
        <fullName evidence="5">LPXTG cell wall anchor domain-containing protein</fullName>
    </recommendedName>
</protein>
<evidence type="ECO:0000256" key="1">
    <source>
        <dbReference type="SAM" id="MobiDB-lite"/>
    </source>
</evidence>
<keyword evidence="2" id="KW-0472">Membrane</keyword>
<name>A0ABW1T2H9_9ACTN</name>
<keyword evidence="4" id="KW-1185">Reference proteome</keyword>
<accession>A0ABW1T2H9</accession>
<organism evidence="3 4">
    <name type="scientific">Longivirga aurantiaca</name>
    <dbReference type="NCBI Taxonomy" id="1837743"/>
    <lineage>
        <taxon>Bacteria</taxon>
        <taxon>Bacillati</taxon>
        <taxon>Actinomycetota</taxon>
        <taxon>Actinomycetes</taxon>
        <taxon>Sporichthyales</taxon>
        <taxon>Sporichthyaceae</taxon>
        <taxon>Longivirga</taxon>
    </lineage>
</organism>
<gene>
    <name evidence="3" type="ORF">ACFQGU_13660</name>
</gene>
<keyword evidence="2" id="KW-0812">Transmembrane</keyword>
<keyword evidence="2" id="KW-1133">Transmembrane helix</keyword>
<proteinExistence type="predicted"/>
<dbReference type="RefSeq" id="WP_386767563.1">
    <property type="nucleotide sequence ID" value="NZ_JBHSTI010000008.1"/>
</dbReference>
<evidence type="ECO:0000313" key="3">
    <source>
        <dbReference type="EMBL" id="MFC6238931.1"/>
    </source>
</evidence>
<feature type="region of interest" description="Disordered" evidence="1">
    <location>
        <begin position="1"/>
        <end position="25"/>
    </location>
</feature>
<evidence type="ECO:0000256" key="2">
    <source>
        <dbReference type="SAM" id="Phobius"/>
    </source>
</evidence>
<sequence length="56" mass="5822">MQGDAVREEMPTRGRTTVARPAQTGSKPLLPMVGGILLVLVGIGAMVLGRPRGTHA</sequence>
<feature type="compositionally biased region" description="Basic and acidic residues" evidence="1">
    <location>
        <begin position="1"/>
        <end position="12"/>
    </location>
</feature>